<protein>
    <submittedName>
        <fullName evidence="1">Uncharacterized protein</fullName>
    </submittedName>
</protein>
<accession>A0A7C9EBU4</accession>
<reference evidence="1" key="1">
    <citation type="journal article" date="2013" name="J. Plant Res.">
        <title>Effect of fungi and light on seed germination of three Opuntia species from semiarid lands of central Mexico.</title>
        <authorList>
            <person name="Delgado-Sanchez P."/>
            <person name="Jimenez-Bremont J.F."/>
            <person name="Guerrero-Gonzalez Mde L."/>
            <person name="Flores J."/>
        </authorList>
    </citation>
    <scope>NUCLEOTIDE SEQUENCE</scope>
    <source>
        <tissue evidence="1">Cladode</tissue>
    </source>
</reference>
<name>A0A7C9EBU4_OPUST</name>
<proteinExistence type="predicted"/>
<reference evidence="1" key="2">
    <citation type="submission" date="2020-07" db="EMBL/GenBank/DDBJ databases">
        <authorList>
            <person name="Vera ALvarez R."/>
            <person name="Arias-Moreno D.M."/>
            <person name="Jimenez-Jacinto V."/>
            <person name="Jimenez-Bremont J.F."/>
            <person name="Swaminathan K."/>
            <person name="Moose S.P."/>
            <person name="Guerrero-Gonzalez M.L."/>
            <person name="Marino-Ramirez L."/>
            <person name="Landsman D."/>
            <person name="Rodriguez-Kessler M."/>
            <person name="Delgado-Sanchez P."/>
        </authorList>
    </citation>
    <scope>NUCLEOTIDE SEQUENCE</scope>
    <source>
        <tissue evidence="1">Cladode</tissue>
    </source>
</reference>
<dbReference type="AlphaFoldDB" id="A0A7C9EBU4"/>
<organism evidence="1">
    <name type="scientific">Opuntia streptacantha</name>
    <name type="common">Prickly pear cactus</name>
    <name type="synonym">Opuntia cardona</name>
    <dbReference type="NCBI Taxonomy" id="393608"/>
    <lineage>
        <taxon>Eukaryota</taxon>
        <taxon>Viridiplantae</taxon>
        <taxon>Streptophyta</taxon>
        <taxon>Embryophyta</taxon>
        <taxon>Tracheophyta</taxon>
        <taxon>Spermatophyta</taxon>
        <taxon>Magnoliopsida</taxon>
        <taxon>eudicotyledons</taxon>
        <taxon>Gunneridae</taxon>
        <taxon>Pentapetalae</taxon>
        <taxon>Caryophyllales</taxon>
        <taxon>Cactineae</taxon>
        <taxon>Cactaceae</taxon>
        <taxon>Opuntioideae</taxon>
        <taxon>Opuntia</taxon>
    </lineage>
</organism>
<sequence length="129" mass="14606">MATITKFDILKFVGKISFNIWKVQMMAVLTQNGLKKALGGKSKKPESMTDEQWEELDEKALSTIQLCLAPPVLREVLDKTTTAEIWLALESLYMTKSLANKIRLKERLYTFSMAEVHRHGGSADSPYVL</sequence>
<dbReference type="Pfam" id="PF14223">
    <property type="entry name" value="Retrotran_gag_2"/>
    <property type="match status" value="1"/>
</dbReference>
<evidence type="ECO:0000313" key="1">
    <source>
        <dbReference type="EMBL" id="MBA4660585.1"/>
    </source>
</evidence>
<dbReference type="EMBL" id="GISG01208279">
    <property type="protein sequence ID" value="MBA4660585.1"/>
    <property type="molecule type" value="Transcribed_RNA"/>
</dbReference>